<dbReference type="EMBL" id="APQI01000004">
    <property type="protein sequence ID" value="ENV98988.1"/>
    <property type="molecule type" value="Genomic_DNA"/>
</dbReference>
<reference evidence="2 3" key="1">
    <citation type="submission" date="2013-02" db="EMBL/GenBank/DDBJ databases">
        <title>The Genome Sequence of Acinetobacter calcoaceticus CIP 81.8.</title>
        <authorList>
            <consortium name="The Broad Institute Genome Sequencing Platform"/>
            <consortium name="The Broad Institute Genome Sequencing Center for Infectious Disease"/>
            <person name="Cerqueira G."/>
            <person name="Feldgarden M."/>
            <person name="Courvalin P."/>
            <person name="Perichon B."/>
            <person name="Grillot-Courvalin C."/>
            <person name="Clermont D."/>
            <person name="Rocha E."/>
            <person name="Yoon E.-J."/>
            <person name="Nemec A."/>
            <person name="Walker B."/>
            <person name="Young S.K."/>
            <person name="Zeng Q."/>
            <person name="Gargeya S."/>
            <person name="Fitzgerald M."/>
            <person name="Haas B."/>
            <person name="Abouelleil A."/>
            <person name="Alvarado L."/>
            <person name="Arachchi H.M."/>
            <person name="Berlin A.M."/>
            <person name="Chapman S.B."/>
            <person name="Dewar J."/>
            <person name="Goldberg J."/>
            <person name="Griggs A."/>
            <person name="Gujja S."/>
            <person name="Hansen M."/>
            <person name="Howarth C."/>
            <person name="Imamovic A."/>
            <person name="Larimer J."/>
            <person name="McCowan C."/>
            <person name="Murphy C."/>
            <person name="Neiman D."/>
            <person name="Pearson M."/>
            <person name="Priest M."/>
            <person name="Roberts A."/>
            <person name="Saif S."/>
            <person name="Shea T."/>
            <person name="Sisk P."/>
            <person name="Sykes S."/>
            <person name="Wortman J."/>
            <person name="Nusbaum C."/>
            <person name="Birren B."/>
        </authorList>
    </citation>
    <scope>NUCLEOTIDE SEQUENCE [LARGE SCALE GENOMIC DNA]</scope>
    <source>
        <strain evidence="2 3">CIP 81.8</strain>
    </source>
</reference>
<keyword evidence="1" id="KW-1133">Transmembrane helix</keyword>
<comment type="caution">
    <text evidence="2">The sequence shown here is derived from an EMBL/GenBank/DDBJ whole genome shotgun (WGS) entry which is preliminary data.</text>
</comment>
<name>A0ABP2UF67_ACICA</name>
<evidence type="ECO:0000313" key="2">
    <source>
        <dbReference type="EMBL" id="ENV98988.1"/>
    </source>
</evidence>
<keyword evidence="3" id="KW-1185">Reference proteome</keyword>
<evidence type="ECO:0000256" key="1">
    <source>
        <dbReference type="SAM" id="Phobius"/>
    </source>
</evidence>
<keyword evidence="1" id="KW-0812">Transmembrane</keyword>
<dbReference type="Proteomes" id="UP000013024">
    <property type="component" value="Unassembled WGS sequence"/>
</dbReference>
<feature type="transmembrane region" description="Helical" evidence="1">
    <location>
        <begin position="6"/>
        <end position="22"/>
    </location>
</feature>
<accession>A0ABP2UF67</accession>
<evidence type="ECO:0000313" key="3">
    <source>
        <dbReference type="Proteomes" id="UP000013024"/>
    </source>
</evidence>
<protein>
    <submittedName>
        <fullName evidence="2">Uncharacterized protein</fullName>
    </submittedName>
</protein>
<organism evidence="2 3">
    <name type="scientific">Acinetobacter calcoaceticus DSM 30006 = CIP 81.8</name>
    <dbReference type="NCBI Taxonomy" id="981331"/>
    <lineage>
        <taxon>Bacteria</taxon>
        <taxon>Pseudomonadati</taxon>
        <taxon>Pseudomonadota</taxon>
        <taxon>Gammaproteobacteria</taxon>
        <taxon>Moraxellales</taxon>
        <taxon>Moraxellaceae</taxon>
        <taxon>Acinetobacter</taxon>
        <taxon>Acinetobacter calcoaceticus/baumannii complex</taxon>
    </lineage>
</organism>
<proteinExistence type="predicted"/>
<gene>
    <name evidence="2" type="ORF">F936_02071</name>
</gene>
<sequence>MSKYASWTLGFLFLIIVYLYFVKDMTTQDIADFIVDQVGITNTNK</sequence>
<keyword evidence="1" id="KW-0472">Membrane</keyword>